<dbReference type="EMBL" id="LR796579">
    <property type="protein sequence ID" value="CAB4152644.1"/>
    <property type="molecule type" value="Genomic_DNA"/>
</dbReference>
<evidence type="ECO:0000313" key="1">
    <source>
        <dbReference type="EMBL" id="CAB4152644.1"/>
    </source>
</evidence>
<protein>
    <submittedName>
        <fullName evidence="1">Uncharacterized protein</fullName>
    </submittedName>
</protein>
<name>A0A6J5N0I0_9CAUD</name>
<sequence>MEKQQYTPGAKCSKNFVFKKQITTIAELYEILETKPSIYWRHKVYPTAVLMQQKICVLATGVKYGIFWDVEKHLDNETN</sequence>
<accession>A0A6J5N0I0</accession>
<reference evidence="1" key="1">
    <citation type="submission" date="2020-04" db="EMBL/GenBank/DDBJ databases">
        <authorList>
            <person name="Chiriac C."/>
            <person name="Salcher M."/>
            <person name="Ghai R."/>
            <person name="Kavagutti S V."/>
        </authorList>
    </citation>
    <scope>NUCLEOTIDE SEQUENCE</scope>
</reference>
<proteinExistence type="predicted"/>
<organism evidence="1">
    <name type="scientific">uncultured Caudovirales phage</name>
    <dbReference type="NCBI Taxonomy" id="2100421"/>
    <lineage>
        <taxon>Viruses</taxon>
        <taxon>Duplodnaviria</taxon>
        <taxon>Heunggongvirae</taxon>
        <taxon>Uroviricota</taxon>
        <taxon>Caudoviricetes</taxon>
        <taxon>Peduoviridae</taxon>
        <taxon>Maltschvirus</taxon>
        <taxon>Maltschvirus maltsch</taxon>
    </lineage>
</organism>
<gene>
    <name evidence="1" type="ORF">UFOVP611_23</name>
</gene>